<reference evidence="3 4" key="1">
    <citation type="journal article" date="2017" name="Eur. J. Clin. Microbiol. Infect. Dis.">
        <title>Uncommonly isolated clinical Pseudomonas: identification and phylogenetic assignation.</title>
        <authorList>
            <person name="Mulet M."/>
            <person name="Gomila M."/>
            <person name="Ramirez A."/>
            <person name="Cardew S."/>
            <person name="Moore E.R."/>
            <person name="Lalucat J."/>
            <person name="Garcia-Valdes E."/>
        </authorList>
    </citation>
    <scope>NUCLEOTIDE SEQUENCE [LARGE SCALE GENOMIC DNA]</scope>
    <source>
        <strain evidence="3 4">SD129</strain>
    </source>
</reference>
<gene>
    <name evidence="3" type="ORF">DN820_11985</name>
</gene>
<dbReference type="EMBL" id="QLAG01000013">
    <property type="protein sequence ID" value="TLX63306.1"/>
    <property type="molecule type" value="Genomic_DNA"/>
</dbReference>
<feature type="chain" id="PRO_5024315458" evidence="1">
    <location>
        <begin position="25"/>
        <end position="374"/>
    </location>
</feature>
<dbReference type="Proteomes" id="UP000306753">
    <property type="component" value="Unassembled WGS sequence"/>
</dbReference>
<keyword evidence="1" id="KW-0732">Signal</keyword>
<dbReference type="InterPro" id="IPR011041">
    <property type="entry name" value="Quinoprot_gluc/sorb_DH_b-prop"/>
</dbReference>
<sequence length="374" mass="41267">MFRSRRLASLLCATALLAGGSAHAADYRIETLTEGLQYPWSLAFLPDGRMLVTERVGRLRLIEADGTLQAEPVPGAPSGYQDVQAGLMDVALDPEFDRTSWVYLTYAYGREQANNTRLARGTLVDGRLEDVQTLFSAHPAKAGGSHFGGRIAFLPDKTLVLTLGDGFDYREEAQNLDNHLGKLVRLTREGTAPEDNPFYGRTGMANEVYSYGHRNVQGIAYDRQNQRLYINEHGPRGGDEINLIQAGRNYGWPLVSFGVDYTGAQITPYQNLPDTEPPLLHWTPSIAPSALAIYDGTLFPEWQGDLFSAALAAKQVRRVRLADGEVVEQEALFEELGERIRDVRVGPDGALYLLTDSAEGRLLKVTPAEQPESE</sequence>
<accession>A0A5R9QDU2</accession>
<dbReference type="AlphaFoldDB" id="A0A5R9QDU2"/>
<protein>
    <submittedName>
        <fullName evidence="3">PQQ-dependent sugar dehydrogenase</fullName>
    </submittedName>
</protein>
<evidence type="ECO:0000313" key="4">
    <source>
        <dbReference type="Proteomes" id="UP000306753"/>
    </source>
</evidence>
<dbReference type="Gene3D" id="2.120.10.30">
    <property type="entry name" value="TolB, C-terminal domain"/>
    <property type="match status" value="1"/>
</dbReference>
<evidence type="ECO:0000313" key="3">
    <source>
        <dbReference type="EMBL" id="TLX63306.1"/>
    </source>
</evidence>
<comment type="caution">
    <text evidence="3">The sequence shown here is derived from an EMBL/GenBank/DDBJ whole genome shotgun (WGS) entry which is preliminary data.</text>
</comment>
<feature type="signal peptide" evidence="1">
    <location>
        <begin position="1"/>
        <end position="24"/>
    </location>
</feature>
<keyword evidence="4" id="KW-1185">Reference proteome</keyword>
<dbReference type="PANTHER" id="PTHR19328:SF75">
    <property type="entry name" value="ALDOSE SUGAR DEHYDROGENASE YLII"/>
    <property type="match status" value="1"/>
</dbReference>
<dbReference type="InterPro" id="IPR011042">
    <property type="entry name" value="6-blade_b-propeller_TolB-like"/>
</dbReference>
<proteinExistence type="predicted"/>
<dbReference type="SUPFAM" id="SSF50952">
    <property type="entry name" value="Soluble quinoprotein glucose dehydrogenase"/>
    <property type="match status" value="1"/>
</dbReference>
<evidence type="ECO:0000259" key="2">
    <source>
        <dbReference type="Pfam" id="PF07995"/>
    </source>
</evidence>
<dbReference type="Pfam" id="PF07995">
    <property type="entry name" value="GSDH"/>
    <property type="match status" value="1"/>
</dbReference>
<feature type="domain" description="Glucose/Sorbosone dehydrogenase" evidence="2">
    <location>
        <begin position="36"/>
        <end position="364"/>
    </location>
</feature>
<dbReference type="PANTHER" id="PTHR19328">
    <property type="entry name" value="HEDGEHOG-INTERACTING PROTEIN"/>
    <property type="match status" value="1"/>
</dbReference>
<dbReference type="InterPro" id="IPR012938">
    <property type="entry name" value="Glc/Sorbosone_DH"/>
</dbReference>
<name>A0A5R9QDU2_9GAMM</name>
<organism evidence="3 4">
    <name type="scientific">Stutzerimonas nosocomialis</name>
    <dbReference type="NCBI Taxonomy" id="1056496"/>
    <lineage>
        <taxon>Bacteria</taxon>
        <taxon>Pseudomonadati</taxon>
        <taxon>Pseudomonadota</taxon>
        <taxon>Gammaproteobacteria</taxon>
        <taxon>Pseudomonadales</taxon>
        <taxon>Pseudomonadaceae</taxon>
        <taxon>Stutzerimonas</taxon>
    </lineage>
</organism>
<evidence type="ECO:0000256" key="1">
    <source>
        <dbReference type="SAM" id="SignalP"/>
    </source>
</evidence>